<keyword evidence="1" id="KW-0175">Coiled coil</keyword>
<sequence>MGAKLITFVLNTMRERANDPTNAKYWLPPKLEGLEKSDGQGKQLPFHADQWSLGELQDTGGQTIREAIENAWWSLVGKMAPKAVPPTDMSLFMPISNPAKPWPELTINGIIVNGLHNIWVLPDAPVNVTENGYDVLVTLETGFYDGLDHQDGHDHNPALPQMQLTGSYELKMSVCAASKSNPASCTDVRLTLPRLDWPVQDITGTGDMTVHIHNFYIDAKVHIAVDGKADDQAGRTVNVKVKSLNVRGQAPGEVPSYVLDPDSLTIHTILNQTIKDIWKVQVINAFENPQTHRSFTEHINTMLNGEDNLNRIGEMLSSQLLKAFDDTLGVVPQGQLPDDAGQRGTNPVDQYAFDRLRYALNSPASPYYLPIALGRIKDPKLDPYQAEVISLGDQSYEGIQFHDLRLSQVQITGLSNLTAPADRLVLDCSLIHLHLQLARPPIIATGQFSMTPQGGTDALTGNLSLRIGSATAQAAILFGGDVLEALRADFQALSLSANSADITISVQIDSAFQDVINAILNQDDIKLKAVESINDNIAQNLQRISDEITTDIQRLIAENLD</sequence>
<evidence type="ECO:0000256" key="1">
    <source>
        <dbReference type="SAM" id="Coils"/>
    </source>
</evidence>
<dbReference type="EMBL" id="JAAIKC010000003">
    <property type="protein sequence ID" value="NEW06835.1"/>
    <property type="molecule type" value="Genomic_DNA"/>
</dbReference>
<protein>
    <submittedName>
        <fullName evidence="2">Uncharacterized protein</fullName>
    </submittedName>
</protein>
<proteinExistence type="predicted"/>
<feature type="coiled-coil region" evidence="1">
    <location>
        <begin position="527"/>
        <end position="558"/>
    </location>
</feature>
<dbReference type="AlphaFoldDB" id="A0A6G3ZXK3"/>
<dbReference type="RefSeq" id="WP_163946544.1">
    <property type="nucleotide sequence ID" value="NZ_JAAIKC010000003.1"/>
</dbReference>
<gene>
    <name evidence="2" type="ORF">GK047_12520</name>
</gene>
<organism evidence="2">
    <name type="scientific">Paenibacillus sp. SYP-B3998</name>
    <dbReference type="NCBI Taxonomy" id="2678564"/>
    <lineage>
        <taxon>Bacteria</taxon>
        <taxon>Bacillati</taxon>
        <taxon>Bacillota</taxon>
        <taxon>Bacilli</taxon>
        <taxon>Bacillales</taxon>
        <taxon>Paenibacillaceae</taxon>
        <taxon>Paenibacillus</taxon>
    </lineage>
</organism>
<reference evidence="2" key="1">
    <citation type="submission" date="2020-02" db="EMBL/GenBank/DDBJ databases">
        <authorList>
            <person name="Shen X.-R."/>
            <person name="Zhang Y.-X."/>
        </authorList>
    </citation>
    <scope>NUCLEOTIDE SEQUENCE</scope>
    <source>
        <strain evidence="2">SYP-B3998</strain>
    </source>
</reference>
<name>A0A6G3ZXK3_9BACL</name>
<accession>A0A6G3ZXK3</accession>
<comment type="caution">
    <text evidence="2">The sequence shown here is derived from an EMBL/GenBank/DDBJ whole genome shotgun (WGS) entry which is preliminary data.</text>
</comment>
<evidence type="ECO:0000313" key="2">
    <source>
        <dbReference type="EMBL" id="NEW06835.1"/>
    </source>
</evidence>